<feature type="domain" description="SH2" evidence="19">
    <location>
        <begin position="6"/>
        <end position="102"/>
    </location>
</feature>
<evidence type="ECO:0000256" key="2">
    <source>
        <dbReference type="ARBA" id="ARBA00004245"/>
    </source>
</evidence>
<dbReference type="InterPro" id="IPR036691">
    <property type="entry name" value="Endo/exonu/phosph_ase_sf"/>
</dbReference>
<dbReference type="Gene3D" id="3.30.505.10">
    <property type="entry name" value="SH2 domain"/>
    <property type="match status" value="1"/>
</dbReference>
<evidence type="ECO:0000256" key="7">
    <source>
        <dbReference type="ARBA" id="ARBA00012981"/>
    </source>
</evidence>
<dbReference type="GO" id="GO:0005829">
    <property type="term" value="C:cytosol"/>
    <property type="evidence" value="ECO:0007669"/>
    <property type="project" value="TreeGrafter"/>
</dbReference>
<dbReference type="GO" id="GO:0016607">
    <property type="term" value="C:nuclear speck"/>
    <property type="evidence" value="ECO:0007669"/>
    <property type="project" value="UniProtKB-SubCell"/>
</dbReference>
<proteinExistence type="inferred from homology"/>
<evidence type="ECO:0000256" key="17">
    <source>
        <dbReference type="PROSITE-ProRule" id="PRU00191"/>
    </source>
</evidence>
<evidence type="ECO:0000259" key="19">
    <source>
        <dbReference type="PROSITE" id="PS50001"/>
    </source>
</evidence>
<dbReference type="CDD" id="cd10343">
    <property type="entry name" value="SH2_SHIP"/>
    <property type="match status" value="1"/>
</dbReference>
<dbReference type="Pfam" id="PF24150">
    <property type="entry name" value="C2_SHIP1-2_first"/>
    <property type="match status" value="1"/>
</dbReference>
<keyword evidence="10" id="KW-0378">Hydrolase</keyword>
<evidence type="ECO:0000256" key="5">
    <source>
        <dbReference type="ARBA" id="ARBA00004510"/>
    </source>
</evidence>
<dbReference type="GO" id="GO:0007155">
    <property type="term" value="P:cell adhesion"/>
    <property type="evidence" value="ECO:0007669"/>
    <property type="project" value="UniProtKB-KW"/>
</dbReference>
<sequence length="1162" mass="130471">MAMAAWYHRDISRVHAEDLLARAGRDGSFLVRDSESVPGAYALCLLFQRHVHTYRILPDADGLLAVQTSQGVQVNCFRTLGDLVLGYQHPHKGLVTPLLYPVGRDIEPGEESSGDDEKPGLVWSPSPAPVSVSTAPPAGPPVTPPPHLLFLHRLQELNTPSMAGEVVGLLSEYLCSELPLDVEGLRRGAKGLRHLHHTLENETDCLIHSEIDLTMSSLETLAKVFDHPTCPLTSAKSQPAPVSNNARPIPVHSFQIKMVRYGRQTVSVDLDTGVLLFDRKAGSFGAETVSHDRILQLVKFQSSPAKLRMVVDSHHNTPRELMFESARKREAFCQLLQLMKTRHSHLSEPDVISVFVGSWNMGGSPPPRSLQSWVTCCGLGRTPDESTALLPHDIYALGTQENSQGEKEWTEHVKATLHSYTHIEYKQVAVQSLWNMRLAVFVKPEHESRISHVNTASVKTGLGNTLGNKGAVGVSLLFNSTSFGFVNCHLTSGSEKVVRRNQNCADILRLLSLGDRQLSAFDVSLRFTHLFWCGDLNYRLDLDVQDILKHVSKREFDELMCADQLTQERHKRKAFLNFKEEKIAFPPTYRYERGSRDSYLWQKYKTSGVRVNVPSWCDRILWKSYSETHITCNSYGCTDDIFTSDHSPVFATFHVGVTSQFISKTGDCRSWMELEGVDAIVKTASKAKFFIEFHSSCLEEIRRSMENDSQSCDVPGFLKLGWSPKQLPKLLPIVSDMEYLQDQHLLLSVKSCDGFESYGECCVALRSLIGAAEQFETFLTHRGEEIGSIRGRVRVHVPKDRRRTREKIYEWFCFEKDEKGLVRGCLSPPSSPPPPKPAPSSYTNPAYFIFEGVSVLGRVEESPPPRRDPQVVWAGDSALQLPKLFGKRGCDRKSPRRSDFTEIEIPGILPHYPSTNDHHPPQTNSSYQLFPSKDPSPIPHAPSPTTTSHYHEQPIQPRPSKNNVVQDSFLPAKNLRNMYMNHSAIIRETPRREQPRVHQQEQAIPVRSSKLPAFYPYVSTCVPHTLASAPWVVEQPVGPLGDHSLTALQIAKSLSEVDFFPVDLKAPSTPCQRPAQRNDLAMAAERGYCWEKEVLYGAPETVRELLSTLGLQKYTLGLSLNGWDDLDYFSGITEEDLRAAGVSNPSHRRRILENLPRIWDSL</sequence>
<accession>A0A4W5NNY5</accession>
<evidence type="ECO:0000256" key="10">
    <source>
        <dbReference type="ARBA" id="ARBA00022801"/>
    </source>
</evidence>
<dbReference type="SMART" id="SM00252">
    <property type="entry name" value="SH2"/>
    <property type="match status" value="1"/>
</dbReference>
<dbReference type="PROSITE" id="PS50001">
    <property type="entry name" value="SH2"/>
    <property type="match status" value="1"/>
</dbReference>
<protein>
    <recommendedName>
        <fullName evidence="7">phosphatidylinositol-3,4,5-trisphosphate 5-phosphatase</fullName>
        <ecNumber evidence="7">3.1.3.86</ecNumber>
    </recommendedName>
</protein>
<dbReference type="Pfam" id="PF00017">
    <property type="entry name" value="SH2"/>
    <property type="match status" value="1"/>
</dbReference>
<dbReference type="GO" id="GO:0004445">
    <property type="term" value="F:inositol-polyphosphate 5-phosphatase activity"/>
    <property type="evidence" value="ECO:0007669"/>
    <property type="project" value="TreeGrafter"/>
</dbReference>
<keyword evidence="11" id="KW-0391">Immunity</keyword>
<dbReference type="GO" id="GO:0046856">
    <property type="term" value="P:phosphatidylinositol dephosphorylation"/>
    <property type="evidence" value="ECO:0007669"/>
    <property type="project" value="InterPro"/>
</dbReference>
<dbReference type="InterPro" id="IPR036860">
    <property type="entry name" value="SH2_dom_sf"/>
</dbReference>
<dbReference type="Proteomes" id="UP000314982">
    <property type="component" value="Unassembled WGS sequence"/>
</dbReference>
<dbReference type="GO" id="GO:0030027">
    <property type="term" value="C:lamellipodium"/>
    <property type="evidence" value="ECO:0007669"/>
    <property type="project" value="UniProtKB-SubCell"/>
</dbReference>
<evidence type="ECO:0000256" key="8">
    <source>
        <dbReference type="ARBA" id="ARBA00022490"/>
    </source>
</evidence>
<dbReference type="GO" id="GO:0030175">
    <property type="term" value="C:filopodium"/>
    <property type="evidence" value="ECO:0007669"/>
    <property type="project" value="UniProtKB-SubCell"/>
</dbReference>
<dbReference type="SUPFAM" id="SSF47769">
    <property type="entry name" value="SAM/Pointed domain"/>
    <property type="match status" value="1"/>
</dbReference>
<dbReference type="GeneTree" id="ENSGT00940000166245"/>
<dbReference type="GO" id="GO:0034485">
    <property type="term" value="F:phosphatidylinositol-3,4,5-trisphosphate 5-phosphatase activity"/>
    <property type="evidence" value="ECO:0007669"/>
    <property type="project" value="UniProtKB-EC"/>
</dbReference>
<evidence type="ECO:0000313" key="22">
    <source>
        <dbReference type="Proteomes" id="UP000314982"/>
    </source>
</evidence>
<dbReference type="InterPro" id="IPR001660">
    <property type="entry name" value="SAM"/>
</dbReference>
<feature type="region of interest" description="Disordered" evidence="18">
    <location>
        <begin position="886"/>
        <end position="964"/>
    </location>
</feature>
<keyword evidence="14" id="KW-0472">Membrane</keyword>
<dbReference type="InterPro" id="IPR057509">
    <property type="entry name" value="C2_SHIP1-2_2nd"/>
</dbReference>
<evidence type="ECO:0000256" key="3">
    <source>
        <dbReference type="ARBA" id="ARBA00004324"/>
    </source>
</evidence>
<dbReference type="PROSITE" id="PS50105">
    <property type="entry name" value="SAM_DOMAIN"/>
    <property type="match status" value="1"/>
</dbReference>
<evidence type="ECO:0000256" key="4">
    <source>
        <dbReference type="ARBA" id="ARBA00004486"/>
    </source>
</evidence>
<comment type="similarity">
    <text evidence="6">Belongs to the inositol 1,4,5-trisphosphate 5-phosphatase family.</text>
</comment>
<dbReference type="Pfam" id="PF22669">
    <property type="entry name" value="Exo_endo_phos2"/>
    <property type="match status" value="1"/>
</dbReference>
<dbReference type="Pfam" id="PF00536">
    <property type="entry name" value="SAM_1"/>
    <property type="match status" value="1"/>
</dbReference>
<keyword evidence="16" id="KW-0966">Cell projection</keyword>
<evidence type="ECO:0000256" key="1">
    <source>
        <dbReference type="ARBA" id="ARBA00004170"/>
    </source>
</evidence>
<dbReference type="SMART" id="SM00454">
    <property type="entry name" value="SAM"/>
    <property type="match status" value="1"/>
</dbReference>
<dbReference type="InterPro" id="IPR057510">
    <property type="entry name" value="C2_SHIP1-2_first"/>
</dbReference>
<feature type="domain" description="SAM" evidence="20">
    <location>
        <begin position="1097"/>
        <end position="1161"/>
    </location>
</feature>
<dbReference type="FunFam" id="3.60.10.10:FF:000005">
    <property type="entry name" value="phosphatidylinositol 3,4,5-trisphosphate 5-phosphatase 1"/>
    <property type="match status" value="1"/>
</dbReference>
<evidence type="ECO:0000256" key="12">
    <source>
        <dbReference type="ARBA" id="ARBA00022889"/>
    </source>
</evidence>
<evidence type="ECO:0000256" key="14">
    <source>
        <dbReference type="ARBA" id="ARBA00023136"/>
    </source>
</evidence>
<dbReference type="SUPFAM" id="SSF55550">
    <property type="entry name" value="SH2 domain"/>
    <property type="match status" value="1"/>
</dbReference>
<dbReference type="PANTHER" id="PTHR46051:SF8">
    <property type="entry name" value="PHOSPHATIDYLINOSITOL 3,4,5-TRISPHOSPHATE 5-PHOSPHATASE 2B"/>
    <property type="match status" value="1"/>
</dbReference>
<reference evidence="21" key="2">
    <citation type="submission" date="2025-08" db="UniProtKB">
        <authorList>
            <consortium name="Ensembl"/>
        </authorList>
    </citation>
    <scope>IDENTIFICATION</scope>
</reference>
<evidence type="ECO:0000259" key="20">
    <source>
        <dbReference type="PROSITE" id="PS50105"/>
    </source>
</evidence>
<name>A0A4W5NNY5_9TELE</name>
<comment type="subcellular location">
    <subcellularLocation>
        <location evidence="4">Cell projection</location>
        <location evidence="4">Filopodium</location>
    </subcellularLocation>
    <subcellularLocation>
        <location evidence="5">Cell projection</location>
        <location evidence="5">Lamellipodium</location>
    </subcellularLocation>
    <subcellularLocation>
        <location evidence="2">Cytoplasm</location>
        <location evidence="2">Cytoskeleton</location>
    </subcellularLocation>
    <subcellularLocation>
        <location evidence="1">Membrane</location>
        <topology evidence="1">Peripheral membrane protein</topology>
    </subcellularLocation>
    <subcellularLocation>
        <location evidence="3">Nucleus speckle</location>
    </subcellularLocation>
</comment>
<dbReference type="GO" id="GO:0016020">
    <property type="term" value="C:membrane"/>
    <property type="evidence" value="ECO:0007669"/>
    <property type="project" value="UniProtKB-SubCell"/>
</dbReference>
<evidence type="ECO:0000256" key="11">
    <source>
        <dbReference type="ARBA" id="ARBA00022859"/>
    </source>
</evidence>
<evidence type="ECO:0000256" key="15">
    <source>
        <dbReference type="ARBA" id="ARBA00023212"/>
    </source>
</evidence>
<dbReference type="EC" id="3.1.3.86" evidence="7"/>
<evidence type="ECO:0000256" key="9">
    <source>
        <dbReference type="ARBA" id="ARBA00022553"/>
    </source>
</evidence>
<reference evidence="21" key="3">
    <citation type="submission" date="2025-09" db="UniProtKB">
        <authorList>
            <consortium name="Ensembl"/>
        </authorList>
    </citation>
    <scope>IDENTIFICATION</scope>
</reference>
<dbReference type="Gene3D" id="1.10.150.50">
    <property type="entry name" value="Transcription Factor, Ets-1"/>
    <property type="match status" value="1"/>
</dbReference>
<evidence type="ECO:0000313" key="21">
    <source>
        <dbReference type="Ensembl" id="ENSHHUP00000051618.1"/>
    </source>
</evidence>
<dbReference type="AlphaFoldDB" id="A0A4W5NNY5"/>
<dbReference type="InterPro" id="IPR013761">
    <property type="entry name" value="SAM/pointed_sf"/>
</dbReference>
<dbReference type="Ensembl" id="ENSHHUT00000053439.1">
    <property type="protein sequence ID" value="ENSHHUP00000051618.1"/>
    <property type="gene ID" value="ENSHHUG00000030935.1"/>
</dbReference>
<dbReference type="GO" id="GO:0005856">
    <property type="term" value="C:cytoskeleton"/>
    <property type="evidence" value="ECO:0007669"/>
    <property type="project" value="UniProtKB-SubCell"/>
</dbReference>
<keyword evidence="13 17" id="KW-0727">SH2 domain</keyword>
<dbReference type="InterPro" id="IPR000980">
    <property type="entry name" value="SH2"/>
</dbReference>
<feature type="compositionally biased region" description="Basic and acidic residues" evidence="18">
    <location>
        <begin position="888"/>
        <end position="900"/>
    </location>
</feature>
<evidence type="ECO:0000256" key="18">
    <source>
        <dbReference type="SAM" id="MobiDB-lite"/>
    </source>
</evidence>
<feature type="region of interest" description="Disordered" evidence="18">
    <location>
        <begin position="105"/>
        <end position="141"/>
    </location>
</feature>
<dbReference type="PANTHER" id="PTHR46051">
    <property type="entry name" value="SH2 DOMAIN-CONTAINING PROTEIN"/>
    <property type="match status" value="1"/>
</dbReference>
<keyword evidence="8" id="KW-0963">Cytoplasm</keyword>
<evidence type="ECO:0000256" key="6">
    <source>
        <dbReference type="ARBA" id="ARBA00008734"/>
    </source>
</evidence>
<dbReference type="GO" id="GO:0002376">
    <property type="term" value="P:immune system process"/>
    <property type="evidence" value="ECO:0007669"/>
    <property type="project" value="UniProtKB-KW"/>
</dbReference>
<dbReference type="PRINTS" id="PR00401">
    <property type="entry name" value="SH2DOMAIN"/>
</dbReference>
<dbReference type="InterPro" id="IPR000300">
    <property type="entry name" value="IPPc"/>
</dbReference>
<evidence type="ECO:0000256" key="13">
    <source>
        <dbReference type="ARBA" id="ARBA00022999"/>
    </source>
</evidence>
<dbReference type="Gene3D" id="3.60.10.10">
    <property type="entry name" value="Endonuclease/exonuclease/phosphatase"/>
    <property type="match status" value="1"/>
</dbReference>
<dbReference type="GO" id="GO:0050776">
    <property type="term" value="P:regulation of immune response"/>
    <property type="evidence" value="ECO:0007669"/>
    <property type="project" value="TreeGrafter"/>
</dbReference>
<evidence type="ECO:0000256" key="16">
    <source>
        <dbReference type="ARBA" id="ARBA00023273"/>
    </source>
</evidence>
<keyword evidence="9" id="KW-0597">Phosphoprotein</keyword>
<dbReference type="GO" id="GO:0043569">
    <property type="term" value="P:negative regulation of insulin-like growth factor receptor signaling pathway"/>
    <property type="evidence" value="ECO:0007669"/>
    <property type="project" value="TreeGrafter"/>
</dbReference>
<keyword evidence="15" id="KW-0206">Cytoskeleton</keyword>
<organism evidence="21 22">
    <name type="scientific">Hucho hucho</name>
    <name type="common">huchen</name>
    <dbReference type="NCBI Taxonomy" id="62062"/>
    <lineage>
        <taxon>Eukaryota</taxon>
        <taxon>Metazoa</taxon>
        <taxon>Chordata</taxon>
        <taxon>Craniata</taxon>
        <taxon>Vertebrata</taxon>
        <taxon>Euteleostomi</taxon>
        <taxon>Actinopterygii</taxon>
        <taxon>Neopterygii</taxon>
        <taxon>Teleostei</taxon>
        <taxon>Protacanthopterygii</taxon>
        <taxon>Salmoniformes</taxon>
        <taxon>Salmonidae</taxon>
        <taxon>Salmoninae</taxon>
        <taxon>Hucho</taxon>
    </lineage>
</organism>
<dbReference type="Pfam" id="PF24147">
    <property type="entry name" value="C2_SHIP1-2_2nd"/>
    <property type="match status" value="1"/>
</dbReference>
<reference evidence="22" key="1">
    <citation type="submission" date="2018-06" db="EMBL/GenBank/DDBJ databases">
        <title>Genome assembly of Danube salmon.</title>
        <authorList>
            <person name="Macqueen D.J."/>
            <person name="Gundappa M.K."/>
        </authorList>
    </citation>
    <scope>NUCLEOTIDE SEQUENCE [LARGE SCALE GENOMIC DNA]</scope>
</reference>
<keyword evidence="22" id="KW-1185">Reference proteome</keyword>
<dbReference type="SUPFAM" id="SSF56219">
    <property type="entry name" value="DNase I-like"/>
    <property type="match status" value="1"/>
</dbReference>
<keyword evidence="12" id="KW-0130">Cell adhesion</keyword>
<dbReference type="SMART" id="SM00128">
    <property type="entry name" value="IPPc"/>
    <property type="match status" value="1"/>
</dbReference>